<accession>A0A8J7H2D3</accession>
<keyword evidence="1" id="KW-0812">Transmembrane</keyword>
<dbReference type="AlphaFoldDB" id="A0A8J7H2D3"/>
<comment type="caution">
    <text evidence="2">The sequence shown here is derived from an EMBL/GenBank/DDBJ whole genome shotgun (WGS) entry which is preliminary data.</text>
</comment>
<keyword evidence="1" id="KW-1133">Transmembrane helix</keyword>
<evidence type="ECO:0000256" key="1">
    <source>
        <dbReference type="SAM" id="Phobius"/>
    </source>
</evidence>
<organism evidence="2 3">
    <name type="scientific">Mobilitalea sibirica</name>
    <dbReference type="NCBI Taxonomy" id="1462919"/>
    <lineage>
        <taxon>Bacteria</taxon>
        <taxon>Bacillati</taxon>
        <taxon>Bacillota</taxon>
        <taxon>Clostridia</taxon>
        <taxon>Lachnospirales</taxon>
        <taxon>Lachnospiraceae</taxon>
        <taxon>Mobilitalea</taxon>
    </lineage>
</organism>
<proteinExistence type="predicted"/>
<evidence type="ECO:0000313" key="2">
    <source>
        <dbReference type="EMBL" id="MBH1940919.1"/>
    </source>
</evidence>
<evidence type="ECO:0000313" key="3">
    <source>
        <dbReference type="Proteomes" id="UP000623269"/>
    </source>
</evidence>
<protein>
    <submittedName>
        <fullName evidence="2">Uncharacterized protein</fullName>
    </submittedName>
</protein>
<name>A0A8J7H2D3_9FIRM</name>
<reference evidence="2" key="1">
    <citation type="submission" date="2020-12" db="EMBL/GenBank/DDBJ databases">
        <title>M. sibirica DSM 26468T genome.</title>
        <authorList>
            <person name="Thieme N."/>
            <person name="Rettenmaier R."/>
            <person name="Zverlov V."/>
            <person name="Liebl W."/>
        </authorList>
    </citation>
    <scope>NUCLEOTIDE SEQUENCE</scope>
    <source>
        <strain evidence="2">DSM 26468</strain>
    </source>
</reference>
<keyword evidence="3" id="KW-1185">Reference proteome</keyword>
<sequence>MNRSKGTGLLIVILLVVGIFIYFKYFANADETLPDLNKTIFIDGTYTQSQNTYRFETILNNDLTGSIICTDENNSAEHGTWKMVMQNDEMIKIELKTGANYLIILYKNKAASIAEGNVQINGKWRQ</sequence>
<keyword evidence="1" id="KW-0472">Membrane</keyword>
<dbReference type="RefSeq" id="WP_197661143.1">
    <property type="nucleotide sequence ID" value="NZ_JAEAGR010000007.1"/>
</dbReference>
<feature type="transmembrane region" description="Helical" evidence="1">
    <location>
        <begin position="7"/>
        <end position="27"/>
    </location>
</feature>
<dbReference type="Proteomes" id="UP000623269">
    <property type="component" value="Unassembled WGS sequence"/>
</dbReference>
<gene>
    <name evidence="2" type="ORF">I5677_08455</name>
</gene>
<dbReference type="EMBL" id="JAEAGR010000007">
    <property type="protein sequence ID" value="MBH1940919.1"/>
    <property type="molecule type" value="Genomic_DNA"/>
</dbReference>